<dbReference type="CDD" id="cd18809">
    <property type="entry name" value="SF1_C_RecD"/>
    <property type="match status" value="1"/>
</dbReference>
<dbReference type="InterPro" id="IPR054558">
    <property type="entry name" value="TraI_hel_assoc_DBD_N"/>
</dbReference>
<dbReference type="SUPFAM" id="SSF52540">
    <property type="entry name" value="P-loop containing nucleoside triphosphate hydrolases"/>
    <property type="match status" value="2"/>
</dbReference>
<feature type="domain" description="TraI 2B/2B-like" evidence="6">
    <location>
        <begin position="635"/>
        <end position="714"/>
    </location>
</feature>
<geneLocation type="plasmid" evidence="8">
    <name>pKp848CTX</name>
</geneLocation>
<gene>
    <name evidence="8" type="primary">traI</name>
</gene>
<feature type="region of interest" description="Disordered" evidence="2">
    <location>
        <begin position="1693"/>
        <end position="1715"/>
    </location>
</feature>
<dbReference type="Gene3D" id="6.10.250.110">
    <property type="match status" value="1"/>
</dbReference>
<dbReference type="GO" id="GO:0005524">
    <property type="term" value="F:ATP binding"/>
    <property type="evidence" value="ECO:0007669"/>
    <property type="project" value="InterPro"/>
</dbReference>
<protein>
    <submittedName>
        <fullName evidence="8">Conjugal transfer nickase/helicase TraI</fullName>
    </submittedName>
</protein>
<evidence type="ECO:0000256" key="2">
    <source>
        <dbReference type="SAM" id="MobiDB-lite"/>
    </source>
</evidence>
<dbReference type="GO" id="GO:0003678">
    <property type="term" value="F:DNA helicase activity"/>
    <property type="evidence" value="ECO:0007669"/>
    <property type="project" value="InterPro"/>
</dbReference>
<keyword evidence="8" id="KW-0547">Nucleotide-binding</keyword>
<evidence type="ECO:0000259" key="6">
    <source>
        <dbReference type="Pfam" id="PF18340"/>
    </source>
</evidence>
<dbReference type="InterPro" id="IPR014862">
    <property type="entry name" value="TrwC"/>
</dbReference>
<dbReference type="Pfam" id="PF13604">
    <property type="entry name" value="AAA_30"/>
    <property type="match status" value="1"/>
</dbReference>
<keyword evidence="1" id="KW-0175">Coiled coil</keyword>
<dbReference type="NCBIfam" id="TIGR02686">
    <property type="entry name" value="relax_trwC"/>
    <property type="match status" value="1"/>
</dbReference>
<dbReference type="Gene3D" id="3.40.50.300">
    <property type="entry name" value="P-loop containing nucleotide triphosphate hydrolases"/>
    <property type="match status" value="2"/>
</dbReference>
<name>A0A078K2I2_KLEPN</name>
<reference evidence="8" key="1">
    <citation type="journal article" date="2015" name="PLoS ONE">
        <title>Persistence of a pKPN3-Like CTX-M-15-Encoding IncFIIK Plasmid in a Klebsiella pneumonia ST17 Host during Two Years of Intestinal Colonization.</title>
        <authorList>
            <person name="Lohr I.H."/>
            <person name="Hulter N."/>
            <person name="Bernhoff E."/>
            <person name="Johnsen P.J."/>
            <person name="Sundsfjord A."/>
            <person name="Naseer U."/>
        </authorList>
    </citation>
    <scope>NUCLEOTIDE SEQUENCE [LARGE SCALE GENOMIC DNA]</scope>
    <source>
        <strain evidence="8">ST17 Kp848</strain>
        <plasmid evidence="8">pKp848CTX</plasmid>
    </source>
</reference>
<dbReference type="NCBIfam" id="NF010263">
    <property type="entry name" value="PRK13709.1"/>
    <property type="match status" value="1"/>
</dbReference>
<feature type="domain" description="TraI N-terminal subdomain" evidence="5">
    <location>
        <begin position="577"/>
        <end position="628"/>
    </location>
</feature>
<evidence type="ECO:0000259" key="3">
    <source>
        <dbReference type="Pfam" id="PF07057"/>
    </source>
</evidence>
<dbReference type="Pfam" id="PF18272">
    <property type="entry name" value="ssDNA_TraI_N"/>
    <property type="match status" value="1"/>
</dbReference>
<proteinExistence type="predicted"/>
<dbReference type="RefSeq" id="WP_031944111.1">
    <property type="nucleotide sequence ID" value="NC_024992.1"/>
</dbReference>
<dbReference type="InterPro" id="IPR027417">
    <property type="entry name" value="P-loop_NTPase"/>
</dbReference>
<sequence>MMSIGSVKAAGSAGNYYTDKDNYYVIGSMDERWQGKGAEALGIDGKAVDKALFTELLKGKLPDGSDLTRIQDGANKHRPGYDLTFSAPKSVSVMAMLGGDKRLIDAHNQAVTEAVRQLETLAATRVMTDGKSETVLTGNLIVAKFNHDTNRNQEPQIHTHAVVINATQNGDKWQSLGTDKIGKTGFIENVYANQIAFGKLYREAFKPLVEKLGYETEVVGKHGMWEMKGVPVEPFSTRSQEVREAAGPDASLKSRDVAALDTRKSKEAIDPAEKMVEWMNTLKETGFDIRGYREAADARAAELARAPAAPVNTDGPDITDVVTKAIAGLSDRKVQFTYADLLARTVGQLEAKDGVFELARKGIDTAIEREQLIPLDREKGLFTSNIHVLDELAVKALSQEVQRQNHVSVTPDASVVRQVPFSDAVSVLAQDRPVMGIVSGQGGATGQRERVAELTLMAREQGRDVHILAADNRSRDFLAGDVRLAGETVTGKSALQDGTAFIPGGTLIVDQAEKLSLKETISLLDGAMRHNVQVLLSDSGKRSGTGSALTVLKDSGVNTYRWQGGHQTTADIISEPDKGARYSRLAQEFAVSVREGQESVAQISGTREQSVLNGLIRDSLRQEGVLGEKDTTITALTPVWLDSKSRGVRDYYREGMVMERWDPETRTHDRFVIDRVTGSSNMLTLKDREGGRLDLKVSAVDSQWTLFRAETLPVAEGERLAVLGKIPDTRLKGGESITVMKVEEGQLTVQRPGQKTTQTLAVGAGVFDGIKIGHGWVESPGRSVSETATVFASVTQRELDNATLNQLAQSGSHLRLYSAQDAARTTEKLSRHTSFSVVSEQLKTRSGETDLDAAIAQQKAGLRTPAEQAIHLAIPLLESEKLTFSRPQLLATALETGGGKVPMADIDTTIQTQIRSGQLLNVPVAHGYGNDLLISRQTWDAEKSILTHVLEGKGAVAPLMDRVPASLMTDLTAGQRAATRMILESTDRFTVVQGYAGVGKTTQFRAVMSAISLLPEETRPRVIGLAPTHRAVGEMQSAGVEARTTASFLHDTQLLQRNGQTPDFSNTLFLLDESSMVGLADMAKAHSLIVAGGGRAVSSGDNDQLQPIAPGQPFRLMQQRSAADVAIMKEIVRQMPELRPAVYSLIERDVHRALTTIEQVTPEQVPRKEGSWAPGSSVVEFTPKQEKAIEKALSEGKTLPEGQPATLYEALVKDYTGRTPEAQSQTLVITHLNKDRRALNSLIHDARRENGETGKEEITLPVLVTSNIRDGELRKLSTWTAHKEAVALVDNVYHRISKVDKDNQLITLTDSEGKERFISPREASAEGVTLYRQEKITVSQGDRMRFSKSDPERGYVANSIWEVQSVSGDSVTLSDGKITRTLTPKAEQAQQHIDLAYAITAHGAQGASEPYAIALEGVAGGREQMASFESAYVALSRMKQHVQVYTDNREGWIKAIKNSPEKATAHDILEPRNDRAVKTADLLFGRARPLDETAAGRAALQQSGLAQGSSPGKFISPGKKYPQPHVALPAFDKNGKAAGIWLSPLTDRDGRLEAIGGEGRIMGNEDARFVALQNSRNGESLLAGNMGEGVRMARDNPDTGVVVRLAGDDRPWNPGAMTGGRVWAEPAPVAPVPQAGADIILPPEVLAQRAAEEQQRREMEKQAEQTAREVAGEARKAGEPADRVKEVIGDVIRGLERDRPGTEKTTLPDDPQFRRQEEAIQQVASERLQRERLQAVERDMVRDLNREKTLGGD</sequence>
<feature type="domain" description="TraI helicase-associated ssDBD N-terminal" evidence="7">
    <location>
        <begin position="440"/>
        <end position="538"/>
    </location>
</feature>
<dbReference type="InterPro" id="IPR014129">
    <property type="entry name" value="Conjug_relaxase_TraI"/>
</dbReference>
<dbReference type="GO" id="GO:0016818">
    <property type="term" value="F:hydrolase activity, acting on acid anhydrides, in phosphorus-containing anhydrides"/>
    <property type="evidence" value="ECO:0007669"/>
    <property type="project" value="InterPro"/>
</dbReference>
<dbReference type="Pfam" id="PF18340">
    <property type="entry name" value="TraI_2B"/>
    <property type="match status" value="1"/>
</dbReference>
<keyword evidence="8" id="KW-0614">Plasmid</keyword>
<dbReference type="InterPro" id="IPR040668">
    <property type="entry name" value="TraI_2B"/>
</dbReference>
<accession>A0A078K2I2</accession>
<dbReference type="InterPro" id="IPR040987">
    <property type="entry name" value="TraI_N"/>
</dbReference>
<dbReference type="NCBIfam" id="TIGR02760">
    <property type="entry name" value="TraI_TIGR"/>
    <property type="match status" value="1"/>
</dbReference>
<feature type="coiled-coil region" evidence="1">
    <location>
        <begin position="1649"/>
        <end position="1676"/>
    </location>
</feature>
<dbReference type="InterPro" id="IPR009767">
    <property type="entry name" value="DNA_helicase_TraI_C"/>
</dbReference>
<keyword evidence="8" id="KW-0347">Helicase</keyword>
<feature type="compositionally biased region" description="Basic and acidic residues" evidence="2">
    <location>
        <begin position="1693"/>
        <end position="1702"/>
    </location>
</feature>
<evidence type="ECO:0000259" key="7">
    <source>
        <dbReference type="Pfam" id="PF22232"/>
    </source>
</evidence>
<dbReference type="Pfam" id="PF08751">
    <property type="entry name" value="TrwC"/>
    <property type="match status" value="1"/>
</dbReference>
<dbReference type="CDD" id="cd17933">
    <property type="entry name" value="DEXSc_RecD-like"/>
    <property type="match status" value="1"/>
</dbReference>
<dbReference type="GO" id="GO:0003677">
    <property type="term" value="F:DNA binding"/>
    <property type="evidence" value="ECO:0007669"/>
    <property type="project" value="InterPro"/>
</dbReference>
<evidence type="ECO:0000259" key="5">
    <source>
        <dbReference type="Pfam" id="PF18272"/>
    </source>
</evidence>
<dbReference type="Gene3D" id="6.10.140.290">
    <property type="match status" value="1"/>
</dbReference>
<organism evidence="8">
    <name type="scientific">Klebsiella pneumoniae</name>
    <dbReference type="NCBI Taxonomy" id="573"/>
    <lineage>
        <taxon>Bacteria</taxon>
        <taxon>Pseudomonadati</taxon>
        <taxon>Pseudomonadota</taxon>
        <taxon>Gammaproteobacteria</taxon>
        <taxon>Enterobacterales</taxon>
        <taxon>Enterobacteriaceae</taxon>
        <taxon>Klebsiella/Raoultella group</taxon>
        <taxon>Klebsiella</taxon>
        <taxon>Klebsiella pneumoniae complex</taxon>
    </lineage>
</organism>
<keyword evidence="8" id="KW-0378">Hydrolase</keyword>
<dbReference type="EMBL" id="LM994717">
    <property type="protein sequence ID" value="CDY80146.1"/>
    <property type="molecule type" value="Genomic_DNA"/>
</dbReference>
<dbReference type="InterPro" id="IPR014059">
    <property type="entry name" value="TraI/TrwC_relax"/>
</dbReference>
<dbReference type="SUPFAM" id="SSF55464">
    <property type="entry name" value="Origin of replication-binding domain, RBD-like"/>
    <property type="match status" value="1"/>
</dbReference>
<evidence type="ECO:0000259" key="4">
    <source>
        <dbReference type="Pfam" id="PF08751"/>
    </source>
</evidence>
<dbReference type="Pfam" id="PF07057">
    <property type="entry name" value="TraI_C"/>
    <property type="match status" value="1"/>
</dbReference>
<evidence type="ECO:0000256" key="1">
    <source>
        <dbReference type="SAM" id="Coils"/>
    </source>
</evidence>
<feature type="domain" description="TrwC relaxase" evidence="4">
    <location>
        <begin position="11"/>
        <end position="284"/>
    </location>
</feature>
<evidence type="ECO:0000313" key="8">
    <source>
        <dbReference type="EMBL" id="CDY80146.1"/>
    </source>
</evidence>
<keyword evidence="8" id="KW-0067">ATP-binding</keyword>
<feature type="domain" description="DNA helicase TraI type C-terminal" evidence="3">
    <location>
        <begin position="1464"/>
        <end position="1620"/>
    </location>
</feature>
<dbReference type="NCBIfam" id="NF041492">
    <property type="entry name" value="MobF"/>
    <property type="match status" value="1"/>
</dbReference>
<dbReference type="Pfam" id="PF22232">
    <property type="entry name" value="TraI_hel_assoc_N"/>
    <property type="match status" value="1"/>
</dbReference>